<dbReference type="InterPro" id="IPR001202">
    <property type="entry name" value="WW_dom"/>
</dbReference>
<feature type="region of interest" description="Disordered" evidence="1">
    <location>
        <begin position="68"/>
        <end position="169"/>
    </location>
</feature>
<organism evidence="3 4">
    <name type="scientific">Emiliania huxleyi (strain CCMP1516)</name>
    <dbReference type="NCBI Taxonomy" id="280463"/>
    <lineage>
        <taxon>Eukaryota</taxon>
        <taxon>Haptista</taxon>
        <taxon>Haptophyta</taxon>
        <taxon>Prymnesiophyceae</taxon>
        <taxon>Isochrysidales</taxon>
        <taxon>Noelaerhabdaceae</taxon>
        <taxon>Emiliania</taxon>
    </lineage>
</organism>
<feature type="domain" description="WW" evidence="2">
    <location>
        <begin position="34"/>
        <end position="67"/>
    </location>
</feature>
<evidence type="ECO:0000313" key="3">
    <source>
        <dbReference type="EnsemblProtists" id="EOD09286"/>
    </source>
</evidence>
<evidence type="ECO:0000313" key="4">
    <source>
        <dbReference type="Proteomes" id="UP000013827"/>
    </source>
</evidence>
<name>A0A0D3IDF1_EMIH1</name>
<evidence type="ECO:0000259" key="2">
    <source>
        <dbReference type="PROSITE" id="PS50020"/>
    </source>
</evidence>
<dbReference type="GeneID" id="17255412"/>
<accession>A0A0D3IDF1</accession>
<feature type="compositionally biased region" description="Low complexity" evidence="1">
    <location>
        <begin position="249"/>
        <end position="264"/>
    </location>
</feature>
<reference evidence="3" key="2">
    <citation type="submission" date="2024-10" db="UniProtKB">
        <authorList>
            <consortium name="EnsemblProtists"/>
        </authorList>
    </citation>
    <scope>IDENTIFICATION</scope>
</reference>
<sequence length="296" mass="32065">MLIALTAWQPGTRDAAVRPARVRMALQANAVDAADVPPPWKAKQTAAGHPYWYNTVTGMSTYKHPSLAPQLSRSGANRRGAQRHAAEAAAKEAARAEMQTRDAASAEVRLPVRPEASRFPGAERLPVPPLTPPVGWRMPDGTPRDRRSFRTGPPPSPSVPLRHPPHASPGAIARLAAAPASEAVPEPPAQAAWRAEVQRRQTRDAFARGVGGRADRPLLRSAEAEAWRADLQRRQTRDAFARGHMSLQPAGVAPEEAAQAAWRADVQRRKARNAATRARGRFPSDPRFPPAQAPPL</sequence>
<dbReference type="SUPFAM" id="SSF51045">
    <property type="entry name" value="WW domain"/>
    <property type="match status" value="1"/>
</dbReference>
<dbReference type="RefSeq" id="XP_005761715.1">
    <property type="nucleotide sequence ID" value="XM_005761658.1"/>
</dbReference>
<dbReference type="HOGENOM" id="CLU_941454_0_0_1"/>
<dbReference type="PROSITE" id="PS50020">
    <property type="entry name" value="WW_DOMAIN_2"/>
    <property type="match status" value="1"/>
</dbReference>
<dbReference type="AlphaFoldDB" id="A0A0D3IDF1"/>
<dbReference type="InterPro" id="IPR036020">
    <property type="entry name" value="WW_dom_sf"/>
</dbReference>
<dbReference type="SMART" id="SM00456">
    <property type="entry name" value="WW"/>
    <property type="match status" value="1"/>
</dbReference>
<proteinExistence type="predicted"/>
<protein>
    <recommendedName>
        <fullName evidence="2">WW domain-containing protein</fullName>
    </recommendedName>
</protein>
<evidence type="ECO:0000256" key="1">
    <source>
        <dbReference type="SAM" id="MobiDB-lite"/>
    </source>
</evidence>
<feature type="compositionally biased region" description="Basic and acidic residues" evidence="1">
    <location>
        <begin position="84"/>
        <end position="100"/>
    </location>
</feature>
<dbReference type="PaxDb" id="2903-EOD09286"/>
<dbReference type="EnsemblProtists" id="EOD09286">
    <property type="protein sequence ID" value="EOD09286"/>
    <property type="gene ID" value="EMIHUDRAFT_438127"/>
</dbReference>
<dbReference type="CDD" id="cd00201">
    <property type="entry name" value="WW"/>
    <property type="match status" value="1"/>
</dbReference>
<dbReference type="KEGG" id="ehx:EMIHUDRAFT_438127"/>
<feature type="compositionally biased region" description="Pro residues" evidence="1">
    <location>
        <begin position="286"/>
        <end position="296"/>
    </location>
</feature>
<feature type="region of interest" description="Disordered" evidence="1">
    <location>
        <begin position="239"/>
        <end position="296"/>
    </location>
</feature>
<dbReference type="PROSITE" id="PS01159">
    <property type="entry name" value="WW_DOMAIN_1"/>
    <property type="match status" value="1"/>
</dbReference>
<dbReference type="Gene3D" id="2.20.70.10">
    <property type="match status" value="1"/>
</dbReference>
<reference evidence="4" key="1">
    <citation type="journal article" date="2013" name="Nature">
        <title>Pan genome of the phytoplankton Emiliania underpins its global distribution.</title>
        <authorList>
            <person name="Read B.A."/>
            <person name="Kegel J."/>
            <person name="Klute M.J."/>
            <person name="Kuo A."/>
            <person name="Lefebvre S.C."/>
            <person name="Maumus F."/>
            <person name="Mayer C."/>
            <person name="Miller J."/>
            <person name="Monier A."/>
            <person name="Salamov A."/>
            <person name="Young J."/>
            <person name="Aguilar M."/>
            <person name="Claverie J.M."/>
            <person name="Frickenhaus S."/>
            <person name="Gonzalez K."/>
            <person name="Herman E.K."/>
            <person name="Lin Y.C."/>
            <person name="Napier J."/>
            <person name="Ogata H."/>
            <person name="Sarno A.F."/>
            <person name="Shmutz J."/>
            <person name="Schroeder D."/>
            <person name="de Vargas C."/>
            <person name="Verret F."/>
            <person name="von Dassow P."/>
            <person name="Valentin K."/>
            <person name="Van de Peer Y."/>
            <person name="Wheeler G."/>
            <person name="Dacks J.B."/>
            <person name="Delwiche C.F."/>
            <person name="Dyhrman S.T."/>
            <person name="Glockner G."/>
            <person name="John U."/>
            <person name="Richards T."/>
            <person name="Worden A.Z."/>
            <person name="Zhang X."/>
            <person name="Grigoriev I.V."/>
            <person name="Allen A.E."/>
            <person name="Bidle K."/>
            <person name="Borodovsky M."/>
            <person name="Bowler C."/>
            <person name="Brownlee C."/>
            <person name="Cock J.M."/>
            <person name="Elias M."/>
            <person name="Gladyshev V.N."/>
            <person name="Groth M."/>
            <person name="Guda C."/>
            <person name="Hadaegh A."/>
            <person name="Iglesias-Rodriguez M.D."/>
            <person name="Jenkins J."/>
            <person name="Jones B.M."/>
            <person name="Lawson T."/>
            <person name="Leese F."/>
            <person name="Lindquist E."/>
            <person name="Lobanov A."/>
            <person name="Lomsadze A."/>
            <person name="Malik S.B."/>
            <person name="Marsh M.E."/>
            <person name="Mackinder L."/>
            <person name="Mock T."/>
            <person name="Mueller-Roeber B."/>
            <person name="Pagarete A."/>
            <person name="Parker M."/>
            <person name="Probert I."/>
            <person name="Quesneville H."/>
            <person name="Raines C."/>
            <person name="Rensing S.A."/>
            <person name="Riano-Pachon D.M."/>
            <person name="Richier S."/>
            <person name="Rokitta S."/>
            <person name="Shiraiwa Y."/>
            <person name="Soanes D.M."/>
            <person name="van der Giezen M."/>
            <person name="Wahlund T.M."/>
            <person name="Williams B."/>
            <person name="Wilson W."/>
            <person name="Wolfe G."/>
            <person name="Wurch L.L."/>
        </authorList>
    </citation>
    <scope>NUCLEOTIDE SEQUENCE</scope>
</reference>
<dbReference type="Proteomes" id="UP000013827">
    <property type="component" value="Unassembled WGS sequence"/>
</dbReference>
<keyword evidence="4" id="KW-1185">Reference proteome</keyword>